<dbReference type="InterPro" id="IPR002433">
    <property type="entry name" value="Orn_de-COase"/>
</dbReference>
<dbReference type="InterPro" id="IPR022644">
    <property type="entry name" value="De-COase2_N"/>
</dbReference>
<dbReference type="InterPro" id="IPR009006">
    <property type="entry name" value="Ala_racemase/Decarboxylase_C"/>
</dbReference>
<dbReference type="FunFam" id="3.20.20.10:FF:000005">
    <property type="entry name" value="Ornithine decarboxylase"/>
    <property type="match status" value="1"/>
</dbReference>
<keyword evidence="3 7" id="KW-0663">Pyridoxal phosphate</keyword>
<name>A0A0L7QUS9_9HYME</name>
<dbReference type="GO" id="GO:0005737">
    <property type="term" value="C:cytoplasm"/>
    <property type="evidence" value="ECO:0007669"/>
    <property type="project" value="TreeGrafter"/>
</dbReference>
<dbReference type="PRINTS" id="PR01182">
    <property type="entry name" value="ORNDCRBXLASE"/>
</dbReference>
<dbReference type="PANTHER" id="PTHR11482:SF6">
    <property type="entry name" value="ORNITHINE DECARBOXYLASE 1-RELATED"/>
    <property type="match status" value="1"/>
</dbReference>
<dbReference type="InterPro" id="IPR000183">
    <property type="entry name" value="Orn/DAP/Arg_de-COase"/>
</dbReference>
<dbReference type="PRINTS" id="PR01179">
    <property type="entry name" value="ODADCRBXLASE"/>
</dbReference>
<dbReference type="Proteomes" id="UP000053825">
    <property type="component" value="Unassembled WGS sequence"/>
</dbReference>
<evidence type="ECO:0000256" key="1">
    <source>
        <dbReference type="ARBA" id="ARBA00001933"/>
    </source>
</evidence>
<dbReference type="AlphaFoldDB" id="A0A0L7QUS9"/>
<comment type="function">
    <text evidence="6">Catalyzes the first and rate-limiting step of polyamine biosynthesis that converts ornithine into putrescine, which is the precursor for the polyamines, spermidine and spermine. Polyamines are essential for cell proliferation and are implicated in cellular processes, ranging from DNA replication to apoptosis.</text>
</comment>
<reference evidence="9 10" key="1">
    <citation type="submission" date="2015-07" db="EMBL/GenBank/DDBJ databases">
        <title>The genome of Habropoda laboriosa.</title>
        <authorList>
            <person name="Pan H."/>
            <person name="Kapheim K."/>
        </authorList>
    </citation>
    <scope>NUCLEOTIDE SEQUENCE [LARGE SCALE GENOMIC DNA]</scope>
    <source>
        <strain evidence="9">0110345459</strain>
    </source>
</reference>
<feature type="modified residue" description="N6-(pyridoxal phosphate)lysine" evidence="7">
    <location>
        <position position="66"/>
    </location>
</feature>
<keyword evidence="5" id="KW-0456">Lyase</keyword>
<comment type="similarity">
    <text evidence="2">Belongs to the Orn/Lys/Arg decarboxylase class-II family.</text>
</comment>
<proteinExistence type="inferred from homology"/>
<dbReference type="EMBL" id="KQ414731">
    <property type="protein sequence ID" value="KOC62412.1"/>
    <property type="molecule type" value="Genomic_DNA"/>
</dbReference>
<dbReference type="InterPro" id="IPR029066">
    <property type="entry name" value="PLP-binding_barrel"/>
</dbReference>
<organism evidence="9 10">
    <name type="scientific">Habropoda laboriosa</name>
    <dbReference type="NCBI Taxonomy" id="597456"/>
    <lineage>
        <taxon>Eukaryota</taxon>
        <taxon>Metazoa</taxon>
        <taxon>Ecdysozoa</taxon>
        <taxon>Arthropoda</taxon>
        <taxon>Hexapoda</taxon>
        <taxon>Insecta</taxon>
        <taxon>Pterygota</taxon>
        <taxon>Neoptera</taxon>
        <taxon>Endopterygota</taxon>
        <taxon>Hymenoptera</taxon>
        <taxon>Apocrita</taxon>
        <taxon>Aculeata</taxon>
        <taxon>Apoidea</taxon>
        <taxon>Anthophila</taxon>
        <taxon>Apidae</taxon>
        <taxon>Habropoda</taxon>
    </lineage>
</organism>
<dbReference type="SUPFAM" id="SSF51419">
    <property type="entry name" value="PLP-binding barrel"/>
    <property type="match status" value="1"/>
</dbReference>
<dbReference type="InterPro" id="IPR022657">
    <property type="entry name" value="De-COase2_CS"/>
</dbReference>
<evidence type="ECO:0000313" key="9">
    <source>
        <dbReference type="EMBL" id="KOC62412.1"/>
    </source>
</evidence>
<evidence type="ECO:0000313" key="10">
    <source>
        <dbReference type="Proteomes" id="UP000053825"/>
    </source>
</evidence>
<comment type="cofactor">
    <cofactor evidence="1 7">
        <name>pyridoxal 5'-phosphate</name>
        <dbReference type="ChEBI" id="CHEBI:597326"/>
    </cofactor>
</comment>
<dbReference type="SUPFAM" id="SSF50621">
    <property type="entry name" value="Alanine racemase C-terminal domain-like"/>
    <property type="match status" value="1"/>
</dbReference>
<dbReference type="GO" id="GO:0033387">
    <property type="term" value="P:putrescine biosynthetic process from arginine, via ornithine"/>
    <property type="evidence" value="ECO:0007669"/>
    <property type="project" value="TreeGrafter"/>
</dbReference>
<evidence type="ECO:0000259" key="8">
    <source>
        <dbReference type="Pfam" id="PF02784"/>
    </source>
</evidence>
<dbReference type="CDD" id="cd00622">
    <property type="entry name" value="PLPDE_III_ODC"/>
    <property type="match status" value="1"/>
</dbReference>
<evidence type="ECO:0000256" key="2">
    <source>
        <dbReference type="ARBA" id="ARBA00008872"/>
    </source>
</evidence>
<evidence type="ECO:0000256" key="4">
    <source>
        <dbReference type="ARBA" id="ARBA00023115"/>
    </source>
</evidence>
<accession>A0A0L7QUS9</accession>
<protein>
    <submittedName>
        <fullName evidence="9">Ornithine decarboxylase 2</fullName>
    </submittedName>
</protein>
<evidence type="ECO:0000256" key="7">
    <source>
        <dbReference type="PIRSR" id="PIRSR600183-50"/>
    </source>
</evidence>
<dbReference type="PROSITE" id="PS00879">
    <property type="entry name" value="ODR_DC_2_2"/>
    <property type="match status" value="1"/>
</dbReference>
<dbReference type="STRING" id="597456.A0A0L7QUS9"/>
<evidence type="ECO:0000256" key="5">
    <source>
        <dbReference type="ARBA" id="ARBA00023239"/>
    </source>
</evidence>
<sequence>MSCINFNEVKLFEDTDTDTNIIRSIIDKEHDTTQEPFCILDVADMMQKHKNWMSKMPRVIPHYAVKCNSNPMVLKILAAMNCSFDCASEEEIKQVMELGVSVKRIIFANPTKWSIQIKFAKKVNVDVMTVDGELEILKIKDVFPEAKIVIRFRCDAKGSLVSLGTKFGCDPDDEAVRLIHLTKSLGLTLWGFSFHVGSPCGDLSAYSRGIEICKKLMGVAKSIGCENVQLIDIGGGFSGNRDYCIDKAANIINDAIKDIDPSIKIISEPGQYYVTSAFTLASYLHTKRVVSSGEKMIRMYFMSCGVYNCFIEELLNLKARLPVPLDKPASDEKFPSSVWGPTCDSLDCILKDVMLQEFHIGDWLIWTDMGSYSISVSSPFNGFNAPKIYPFARKSQWLV</sequence>
<dbReference type="Gene3D" id="2.40.37.10">
    <property type="entry name" value="Lyase, Ornithine Decarboxylase, Chain A, domain 1"/>
    <property type="match status" value="1"/>
</dbReference>
<feature type="active site" description="Proton donor" evidence="7">
    <location>
        <position position="343"/>
    </location>
</feature>
<dbReference type="GO" id="GO:0004586">
    <property type="term" value="F:ornithine decarboxylase activity"/>
    <property type="evidence" value="ECO:0007669"/>
    <property type="project" value="TreeGrafter"/>
</dbReference>
<keyword evidence="4" id="KW-0620">Polyamine biosynthesis</keyword>
<dbReference type="PANTHER" id="PTHR11482">
    <property type="entry name" value="ARGININE/DIAMINOPIMELATE/ORNITHINE DECARBOXYLASE"/>
    <property type="match status" value="1"/>
</dbReference>
<dbReference type="OrthoDB" id="5034579at2759"/>
<dbReference type="Pfam" id="PF02784">
    <property type="entry name" value="Orn_Arg_deC_N"/>
    <property type="match status" value="1"/>
</dbReference>
<feature type="domain" description="Orn/DAP/Arg decarboxylase 2 N-terminal" evidence="8">
    <location>
        <begin position="43"/>
        <end position="274"/>
    </location>
</feature>
<keyword evidence="10" id="KW-1185">Reference proteome</keyword>
<dbReference type="Gene3D" id="3.20.20.10">
    <property type="entry name" value="Alanine racemase"/>
    <property type="match status" value="1"/>
</dbReference>
<gene>
    <name evidence="9" type="ORF">WH47_03825</name>
</gene>
<evidence type="ECO:0000256" key="6">
    <source>
        <dbReference type="ARBA" id="ARBA00037173"/>
    </source>
</evidence>
<evidence type="ECO:0000256" key="3">
    <source>
        <dbReference type="ARBA" id="ARBA00022898"/>
    </source>
</evidence>